<organism evidence="2 3">
    <name type="scientific">Paenibacillus pseudetheri</name>
    <dbReference type="NCBI Taxonomy" id="2897682"/>
    <lineage>
        <taxon>Bacteria</taxon>
        <taxon>Bacillati</taxon>
        <taxon>Bacillota</taxon>
        <taxon>Bacilli</taxon>
        <taxon>Bacillales</taxon>
        <taxon>Paenibacillaceae</taxon>
        <taxon>Paenibacillus</taxon>
    </lineage>
</organism>
<dbReference type="EMBL" id="CAKMAB010000043">
    <property type="protein sequence ID" value="CAH1059008.1"/>
    <property type="molecule type" value="Genomic_DNA"/>
</dbReference>
<dbReference type="InterPro" id="IPR009061">
    <property type="entry name" value="DNA-bd_dom_put_sf"/>
</dbReference>
<dbReference type="InterPro" id="IPR000551">
    <property type="entry name" value="MerR-type_HTH_dom"/>
</dbReference>
<keyword evidence="3" id="KW-1185">Reference proteome</keyword>
<sequence>MKHEITISELAKLMNVSVHQIRYFEEKGVLEPAYTDNNLYRIYGMDQESTNWHTFCCYANWVCLSNPLKNACFVL</sequence>
<dbReference type="Proteomes" id="UP000838749">
    <property type="component" value="Unassembled WGS sequence"/>
</dbReference>
<evidence type="ECO:0000313" key="2">
    <source>
        <dbReference type="EMBL" id="CAH1059008.1"/>
    </source>
</evidence>
<proteinExistence type="predicted"/>
<dbReference type="Pfam" id="PF00376">
    <property type="entry name" value="MerR"/>
    <property type="match status" value="1"/>
</dbReference>
<feature type="domain" description="HTH merR-type" evidence="1">
    <location>
        <begin position="4"/>
        <end position="44"/>
    </location>
</feature>
<gene>
    <name evidence="2" type="ORF">PAECIP111894_05194</name>
</gene>
<dbReference type="SUPFAM" id="SSF46955">
    <property type="entry name" value="Putative DNA-binding domain"/>
    <property type="match status" value="1"/>
</dbReference>
<dbReference type="Gene3D" id="1.10.1660.10">
    <property type="match status" value="1"/>
</dbReference>
<accession>A0ABN8FLU7</accession>
<name>A0ABN8FLU7_9BACL</name>
<protein>
    <recommendedName>
        <fullName evidence="1">HTH merR-type domain-containing protein</fullName>
    </recommendedName>
</protein>
<evidence type="ECO:0000259" key="1">
    <source>
        <dbReference type="PROSITE" id="PS50937"/>
    </source>
</evidence>
<comment type="caution">
    <text evidence="2">The sequence shown here is derived from an EMBL/GenBank/DDBJ whole genome shotgun (WGS) entry which is preliminary data.</text>
</comment>
<dbReference type="PROSITE" id="PS50937">
    <property type="entry name" value="HTH_MERR_2"/>
    <property type="match status" value="1"/>
</dbReference>
<reference evidence="2" key="1">
    <citation type="submission" date="2021-12" db="EMBL/GenBank/DDBJ databases">
        <authorList>
            <person name="Criscuolo A."/>
        </authorList>
    </citation>
    <scope>NUCLEOTIDE SEQUENCE</scope>
    <source>
        <strain evidence="2">CIP111894</strain>
    </source>
</reference>
<evidence type="ECO:0000313" key="3">
    <source>
        <dbReference type="Proteomes" id="UP000838749"/>
    </source>
</evidence>